<gene>
    <name evidence="1" type="ORF">KUCA_T00004108001</name>
</gene>
<sequence length="16" mass="2010">MRVRTRRLCGELRSYN</sequence>
<dbReference type="EMBL" id="HG793129">
    <property type="protein sequence ID" value="CDK28127.1"/>
    <property type="molecule type" value="Genomic_DNA"/>
</dbReference>
<evidence type="ECO:0000313" key="2">
    <source>
        <dbReference type="Proteomes" id="UP000019384"/>
    </source>
</evidence>
<dbReference type="HOGENOM" id="CLU_3433180_0_0_1"/>
<organism evidence="1 2">
    <name type="scientific">Kuraishia capsulata CBS 1993</name>
    <dbReference type="NCBI Taxonomy" id="1382522"/>
    <lineage>
        <taxon>Eukaryota</taxon>
        <taxon>Fungi</taxon>
        <taxon>Dikarya</taxon>
        <taxon>Ascomycota</taxon>
        <taxon>Saccharomycotina</taxon>
        <taxon>Pichiomycetes</taxon>
        <taxon>Pichiales</taxon>
        <taxon>Pichiaceae</taxon>
        <taxon>Kuraishia</taxon>
    </lineage>
</organism>
<protein>
    <submittedName>
        <fullName evidence="1">Uncharacterized protein</fullName>
    </submittedName>
</protein>
<name>W6MSE3_9ASCO</name>
<keyword evidence="2" id="KW-1185">Reference proteome</keyword>
<proteinExistence type="predicted"/>
<reference evidence="1" key="2">
    <citation type="submission" date="2014-02" db="EMBL/GenBank/DDBJ databases">
        <title>Complete DNA sequence of /Kuraishia capsulata/ illustrates novel genomic features among budding yeasts (/Saccharomycotina/).</title>
        <authorList>
            <person name="Morales L."/>
            <person name="Noel B."/>
            <person name="Porcel B."/>
            <person name="Marcet-Houben M."/>
            <person name="Hullo M-F."/>
            <person name="Sacerdot C."/>
            <person name="Tekaia F."/>
            <person name="Leh-Louis V."/>
            <person name="Despons L."/>
            <person name="Khanna V."/>
            <person name="Aury J-M."/>
            <person name="Barbe V."/>
            <person name="Couloux A."/>
            <person name="Labadie K."/>
            <person name="Pelletier E."/>
            <person name="Souciet J-L."/>
            <person name="Boekhout T."/>
            <person name="Gabaldon T."/>
            <person name="Wincker P."/>
            <person name="Dujon B."/>
        </authorList>
    </citation>
    <scope>NUCLEOTIDE SEQUENCE</scope>
    <source>
        <strain evidence="1">CBS 1993</strain>
    </source>
</reference>
<dbReference type="Proteomes" id="UP000019384">
    <property type="component" value="Unassembled WGS sequence"/>
</dbReference>
<reference evidence="1" key="1">
    <citation type="submission" date="2013-12" db="EMBL/GenBank/DDBJ databases">
        <authorList>
            <person name="Genoscope - CEA"/>
        </authorList>
    </citation>
    <scope>NUCLEOTIDE SEQUENCE</scope>
    <source>
        <strain evidence="1">CBS 1993</strain>
    </source>
</reference>
<evidence type="ECO:0000313" key="1">
    <source>
        <dbReference type="EMBL" id="CDK28127.1"/>
    </source>
</evidence>
<dbReference type="AlphaFoldDB" id="W6MSE3"/>
<accession>W6MSE3</accession>